<proteinExistence type="predicted"/>
<feature type="compositionally biased region" description="Basic and acidic residues" evidence="1">
    <location>
        <begin position="69"/>
        <end position="79"/>
    </location>
</feature>
<accession>A0A0D9Z8V7</accession>
<dbReference type="Proteomes" id="UP000026961">
    <property type="component" value="Chromosome 3"/>
</dbReference>
<dbReference type="AlphaFoldDB" id="A0A0D9Z8V7"/>
<name>A0A0D9Z8V7_9ORYZ</name>
<keyword evidence="4" id="KW-1185">Reference proteome</keyword>
<dbReference type="EnsemblPlants" id="OGLUM03G22090.1">
    <property type="protein sequence ID" value="OGLUM03G22090.1"/>
    <property type="gene ID" value="OGLUM03G22090"/>
</dbReference>
<reference evidence="3" key="1">
    <citation type="submission" date="2015-04" db="UniProtKB">
        <authorList>
            <consortium name="EnsemblPlants"/>
        </authorList>
    </citation>
    <scope>IDENTIFICATION</scope>
</reference>
<feature type="region of interest" description="Disordered" evidence="1">
    <location>
        <begin position="217"/>
        <end position="240"/>
    </location>
</feature>
<feature type="signal peptide" evidence="2">
    <location>
        <begin position="1"/>
        <end position="26"/>
    </location>
</feature>
<sequence length="295" mass="32475">MSASSFFPLLSPFLFSLSLFFGSGQASVGARQRRRSGGARRERRSSGRRRGGGGGDDAGAGEGRRRRRGEQGGKGEKAAARRPSPPPLLSPPCAWMRRDLADDVAGDLAEPPGVREQAAFSRAVVGDADAGEDRRQIHLRRHQPIHRPAEQAEVGRHEAACEVTTGDEELERRADRRVVERVVAPPRLQHVAVWFGRRRPHAWESPTAAPSMYRSLLGASTPPPEQRTPPSFFLTPHTREPPAPRVEMEALRKPASMAPPRGPRHRMAEVFVSMVQVKSSLEMREANAIIVWPAP</sequence>
<evidence type="ECO:0000256" key="1">
    <source>
        <dbReference type="SAM" id="MobiDB-lite"/>
    </source>
</evidence>
<feature type="region of interest" description="Disordered" evidence="1">
    <location>
        <begin position="25"/>
        <end position="94"/>
    </location>
</feature>
<dbReference type="HOGENOM" id="CLU_944528_0_0_1"/>
<organism evidence="3">
    <name type="scientific">Oryza glumipatula</name>
    <dbReference type="NCBI Taxonomy" id="40148"/>
    <lineage>
        <taxon>Eukaryota</taxon>
        <taxon>Viridiplantae</taxon>
        <taxon>Streptophyta</taxon>
        <taxon>Embryophyta</taxon>
        <taxon>Tracheophyta</taxon>
        <taxon>Spermatophyta</taxon>
        <taxon>Magnoliopsida</taxon>
        <taxon>Liliopsida</taxon>
        <taxon>Poales</taxon>
        <taxon>Poaceae</taxon>
        <taxon>BOP clade</taxon>
        <taxon>Oryzoideae</taxon>
        <taxon>Oryzeae</taxon>
        <taxon>Oryzinae</taxon>
        <taxon>Oryza</taxon>
    </lineage>
</organism>
<evidence type="ECO:0000313" key="4">
    <source>
        <dbReference type="Proteomes" id="UP000026961"/>
    </source>
</evidence>
<feature type="chain" id="PRO_5002352115" evidence="2">
    <location>
        <begin position="27"/>
        <end position="295"/>
    </location>
</feature>
<keyword evidence="2" id="KW-0732">Signal</keyword>
<feature type="region of interest" description="Disordered" evidence="1">
    <location>
        <begin position="140"/>
        <end position="172"/>
    </location>
</feature>
<feature type="compositionally biased region" description="Basic residues" evidence="1">
    <location>
        <begin position="31"/>
        <end position="51"/>
    </location>
</feature>
<reference evidence="3" key="2">
    <citation type="submission" date="2018-05" db="EMBL/GenBank/DDBJ databases">
        <title>OgluRS3 (Oryza glumaepatula Reference Sequence Version 3).</title>
        <authorList>
            <person name="Zhang J."/>
            <person name="Kudrna D."/>
            <person name="Lee S."/>
            <person name="Talag J."/>
            <person name="Welchert J."/>
            <person name="Wing R.A."/>
        </authorList>
    </citation>
    <scope>NUCLEOTIDE SEQUENCE [LARGE SCALE GENOMIC DNA]</scope>
</reference>
<feature type="compositionally biased region" description="Basic and acidic residues" evidence="1">
    <location>
        <begin position="147"/>
        <end position="160"/>
    </location>
</feature>
<feature type="compositionally biased region" description="Gly residues" evidence="1">
    <location>
        <begin position="52"/>
        <end position="61"/>
    </location>
</feature>
<dbReference type="Gramene" id="OGLUM03G22090.1">
    <property type="protein sequence ID" value="OGLUM03G22090.1"/>
    <property type="gene ID" value="OGLUM03G22090"/>
</dbReference>
<evidence type="ECO:0000313" key="3">
    <source>
        <dbReference type="EnsemblPlants" id="OGLUM03G22090.1"/>
    </source>
</evidence>
<protein>
    <submittedName>
        <fullName evidence="3">Uncharacterized protein</fullName>
    </submittedName>
</protein>
<evidence type="ECO:0000256" key="2">
    <source>
        <dbReference type="SAM" id="SignalP"/>
    </source>
</evidence>